<evidence type="ECO:0000313" key="5">
    <source>
        <dbReference type="Proteomes" id="UP000432350"/>
    </source>
</evidence>
<dbReference type="GeneID" id="97182455"/>
<proteinExistence type="predicted"/>
<evidence type="ECO:0000313" key="3">
    <source>
        <dbReference type="EMBL" id="VXC59286.1"/>
    </source>
</evidence>
<dbReference type="EMBL" id="UAUU01000011">
    <property type="protein sequence ID" value="SPZ91702.1"/>
    <property type="molecule type" value="Genomic_DNA"/>
</dbReference>
<name>A0A2X2JBJ9_SPHMU</name>
<dbReference type="InterPro" id="IPR045736">
    <property type="entry name" value="START_2"/>
</dbReference>
<dbReference type="EMBL" id="CABWMV010000007">
    <property type="protein sequence ID" value="VXC59286.1"/>
    <property type="molecule type" value="Genomic_DNA"/>
</dbReference>
<organism evidence="2 4">
    <name type="scientific">Sphingobacterium multivorum</name>
    <dbReference type="NCBI Taxonomy" id="28454"/>
    <lineage>
        <taxon>Bacteria</taxon>
        <taxon>Pseudomonadati</taxon>
        <taxon>Bacteroidota</taxon>
        <taxon>Sphingobacteriia</taxon>
        <taxon>Sphingobacteriales</taxon>
        <taxon>Sphingobacteriaceae</taxon>
        <taxon>Sphingobacterium</taxon>
    </lineage>
</organism>
<accession>A0A2X2JBJ9</accession>
<dbReference type="RefSeq" id="WP_070563117.1">
    <property type="nucleotide sequence ID" value="NZ_CP068086.1"/>
</dbReference>
<dbReference type="Proteomes" id="UP000251241">
    <property type="component" value="Unassembled WGS sequence"/>
</dbReference>
<gene>
    <name evidence="2" type="ORF">NCTC11343_03739</name>
    <name evidence="3" type="ORF">SPHINGO8BC_150065</name>
</gene>
<reference evidence="2 4" key="1">
    <citation type="submission" date="2018-06" db="EMBL/GenBank/DDBJ databases">
        <authorList>
            <consortium name="Pathogen Informatics"/>
            <person name="Doyle S."/>
        </authorList>
    </citation>
    <scope>NUCLEOTIDE SEQUENCE [LARGE SCALE GENOMIC DNA]</scope>
    <source>
        <strain evidence="2 4">NCTC11343</strain>
    </source>
</reference>
<evidence type="ECO:0000259" key="1">
    <source>
        <dbReference type="Pfam" id="PF19569"/>
    </source>
</evidence>
<dbReference type="Pfam" id="PF19569">
    <property type="entry name" value="START_2"/>
    <property type="match status" value="1"/>
</dbReference>
<reference evidence="3 5" key="2">
    <citation type="submission" date="2019-10" db="EMBL/GenBank/DDBJ databases">
        <authorList>
            <person name="Karimi E."/>
        </authorList>
    </citation>
    <scope>NUCLEOTIDE SEQUENCE [LARGE SCALE GENOMIC DNA]</scope>
    <source>
        <strain evidence="3">Sphingobacterium sp. 8BC</strain>
    </source>
</reference>
<evidence type="ECO:0000313" key="4">
    <source>
        <dbReference type="Proteomes" id="UP000251241"/>
    </source>
</evidence>
<sequence>MADKIKFQLEYIINSSPRILFPYLQEPNELAQWFADDVNYKDTVYTFIWDDEPHRAKIVASKENKSVRFKWLDDDPYYFDLEIDQDELTNDVALKITDYAKEEDLENRKLIWKNSIVYLQSVIGA</sequence>
<dbReference type="Proteomes" id="UP000432350">
    <property type="component" value="Unassembled WGS sequence"/>
</dbReference>
<protein>
    <recommendedName>
        <fullName evidence="1">START-like domain-containing protein</fullName>
    </recommendedName>
</protein>
<accession>A0A653ZXW9</accession>
<dbReference type="SUPFAM" id="SSF55961">
    <property type="entry name" value="Bet v1-like"/>
    <property type="match status" value="1"/>
</dbReference>
<evidence type="ECO:0000313" key="2">
    <source>
        <dbReference type="EMBL" id="SPZ91702.1"/>
    </source>
</evidence>
<feature type="domain" description="START-like" evidence="1">
    <location>
        <begin position="1"/>
        <end position="125"/>
    </location>
</feature>
<dbReference type="Gene3D" id="3.30.530.20">
    <property type="match status" value="1"/>
</dbReference>
<dbReference type="InterPro" id="IPR023393">
    <property type="entry name" value="START-like_dom_sf"/>
</dbReference>
<dbReference type="AlphaFoldDB" id="A0A2X2JBJ9"/>